<dbReference type="SUPFAM" id="SSF46785">
    <property type="entry name" value="Winged helix' DNA-binding domain"/>
    <property type="match status" value="1"/>
</dbReference>
<evidence type="ECO:0000313" key="6">
    <source>
        <dbReference type="Proteomes" id="UP000004057"/>
    </source>
</evidence>
<organism evidence="5 6">
    <name type="scientific">Spiroplasma melliferum KC3</name>
    <dbReference type="NCBI Taxonomy" id="570509"/>
    <lineage>
        <taxon>Bacteria</taxon>
        <taxon>Bacillati</taxon>
        <taxon>Mycoplasmatota</taxon>
        <taxon>Mollicutes</taxon>
        <taxon>Entomoplasmatales</taxon>
        <taxon>Spiroplasmataceae</taxon>
        <taxon>Spiroplasma</taxon>
    </lineage>
</organism>
<dbReference type="PANTHER" id="PTHR44846:SF1">
    <property type="entry name" value="MANNOSYL-D-GLYCERATE TRANSPORT_METABOLISM SYSTEM REPRESSOR MNGR-RELATED"/>
    <property type="match status" value="1"/>
</dbReference>
<dbReference type="Gene3D" id="3.40.1410.10">
    <property type="entry name" value="Chorismate lyase-like"/>
    <property type="match status" value="1"/>
</dbReference>
<dbReference type="SMART" id="SM00345">
    <property type="entry name" value="HTH_GNTR"/>
    <property type="match status" value="1"/>
</dbReference>
<dbReference type="InterPro" id="IPR011663">
    <property type="entry name" value="UTRA"/>
</dbReference>
<dbReference type="EMBL" id="AGBZ02000001">
    <property type="protein sequence ID" value="KAI92678.1"/>
    <property type="molecule type" value="Genomic_DNA"/>
</dbReference>
<dbReference type="RefSeq" id="WP_004027768.1">
    <property type="nucleotide sequence ID" value="NZ_AGBZ02000001.1"/>
</dbReference>
<proteinExistence type="predicted"/>
<dbReference type="InterPro" id="IPR000524">
    <property type="entry name" value="Tscrpt_reg_HTH_GntR"/>
</dbReference>
<keyword evidence="2" id="KW-0238">DNA-binding</keyword>
<dbReference type="Gene3D" id="1.10.10.10">
    <property type="entry name" value="Winged helix-like DNA-binding domain superfamily/Winged helix DNA-binding domain"/>
    <property type="match status" value="1"/>
</dbReference>
<protein>
    <submittedName>
        <fullName evidence="5">Transcriptional regulator</fullName>
    </submittedName>
</protein>
<evidence type="ECO:0000259" key="4">
    <source>
        <dbReference type="PROSITE" id="PS50949"/>
    </source>
</evidence>
<evidence type="ECO:0000313" key="5">
    <source>
        <dbReference type="EMBL" id="KAI92678.1"/>
    </source>
</evidence>
<comment type="caution">
    <text evidence="5">The sequence shown here is derived from an EMBL/GenBank/DDBJ whole genome shotgun (WGS) entry which is preliminary data.</text>
</comment>
<name>A0AAI9X132_SPIME</name>
<dbReference type="InterPro" id="IPR036388">
    <property type="entry name" value="WH-like_DNA-bd_sf"/>
</dbReference>
<reference evidence="5 6" key="1">
    <citation type="journal article" date="2012" name="J. Proteome Res.">
        <title>Application of Spiroplasma melliferum proteogenomic profiling for the discovery of virulence factors and pathogenicity mechanisms in host-associated spiroplasmas.</title>
        <authorList>
            <person name="Alexeev D."/>
            <person name="Kostrjukova E."/>
            <person name="Aliper A."/>
            <person name="Popenko A."/>
            <person name="Bazaleev N."/>
            <person name="Tyakht A."/>
            <person name="Selezneva O."/>
            <person name="Akopian T."/>
            <person name="Prichodko E."/>
            <person name="Kondratov I."/>
            <person name="Chukin M."/>
            <person name="Demina I."/>
            <person name="Galyamina M."/>
            <person name="Kamashev D."/>
            <person name="Vanyushkina A."/>
            <person name="Ladygina V."/>
            <person name="Levitskii S."/>
            <person name="Lazarev V."/>
            <person name="Govorun V."/>
        </authorList>
    </citation>
    <scope>NUCLEOTIDE SEQUENCE [LARGE SCALE GENOMIC DNA]</scope>
    <source>
        <strain evidence="5 6">KC3</strain>
    </source>
</reference>
<dbReference type="GO" id="GO:0003700">
    <property type="term" value="F:DNA-binding transcription factor activity"/>
    <property type="evidence" value="ECO:0007669"/>
    <property type="project" value="InterPro"/>
</dbReference>
<dbReference type="InterPro" id="IPR050679">
    <property type="entry name" value="Bact_HTH_transcr_reg"/>
</dbReference>
<dbReference type="AlphaFoldDB" id="A0AAI9X132"/>
<dbReference type="Proteomes" id="UP000004057">
    <property type="component" value="Unassembled WGS sequence"/>
</dbReference>
<sequence>MLLSKELESYLESIVINGKPDSKLPSEARLMQKYRVSRSTVRDVFKKLITKNMVYVLQGKGYFILNKCFWNKVYSFKEKNKQNHNKLYVVDIPLDDYFIENYQLLVEDFQSLIKVRYHDNEIKKYSIIWVNKTILKNLNYKACEDSLLEYISSRKIKLINNFNYLCLELPNILDKKYLRLNFKTYLPRKYSLSFSEYSEVIECSKETYQPEKFEFYRKNYF</sequence>
<gene>
    <name evidence="5" type="ORF">SPM_001155</name>
</gene>
<dbReference type="PANTHER" id="PTHR44846">
    <property type="entry name" value="MANNOSYL-D-GLYCERATE TRANSPORT/METABOLISM SYSTEM REPRESSOR MNGR-RELATED"/>
    <property type="match status" value="1"/>
</dbReference>
<dbReference type="InterPro" id="IPR036390">
    <property type="entry name" value="WH_DNA-bd_sf"/>
</dbReference>
<dbReference type="SUPFAM" id="SSF64288">
    <property type="entry name" value="Chorismate lyase-like"/>
    <property type="match status" value="1"/>
</dbReference>
<dbReference type="PRINTS" id="PR00035">
    <property type="entry name" value="HTHGNTR"/>
</dbReference>
<keyword evidence="3" id="KW-0804">Transcription</keyword>
<keyword evidence="1" id="KW-0805">Transcription regulation</keyword>
<evidence type="ECO:0000256" key="2">
    <source>
        <dbReference type="ARBA" id="ARBA00023125"/>
    </source>
</evidence>
<dbReference type="Pfam" id="PF07702">
    <property type="entry name" value="UTRA"/>
    <property type="match status" value="1"/>
</dbReference>
<dbReference type="GO" id="GO:0045892">
    <property type="term" value="P:negative regulation of DNA-templated transcription"/>
    <property type="evidence" value="ECO:0007669"/>
    <property type="project" value="TreeGrafter"/>
</dbReference>
<dbReference type="GO" id="GO:0003677">
    <property type="term" value="F:DNA binding"/>
    <property type="evidence" value="ECO:0007669"/>
    <property type="project" value="UniProtKB-KW"/>
</dbReference>
<accession>A0AAI9X132</accession>
<evidence type="ECO:0000256" key="3">
    <source>
        <dbReference type="ARBA" id="ARBA00023163"/>
    </source>
</evidence>
<dbReference type="CDD" id="cd07377">
    <property type="entry name" value="WHTH_GntR"/>
    <property type="match status" value="1"/>
</dbReference>
<dbReference type="InterPro" id="IPR028978">
    <property type="entry name" value="Chorismate_lyase_/UTRA_dom_sf"/>
</dbReference>
<dbReference type="PROSITE" id="PS50949">
    <property type="entry name" value="HTH_GNTR"/>
    <property type="match status" value="1"/>
</dbReference>
<dbReference type="Pfam" id="PF00392">
    <property type="entry name" value="GntR"/>
    <property type="match status" value="1"/>
</dbReference>
<evidence type="ECO:0000256" key="1">
    <source>
        <dbReference type="ARBA" id="ARBA00023015"/>
    </source>
</evidence>
<feature type="domain" description="HTH gntR-type" evidence="4">
    <location>
        <begin position="1"/>
        <end position="67"/>
    </location>
</feature>